<feature type="domain" description="NADPH-dependent FMN reductase-like" evidence="3">
    <location>
        <begin position="6"/>
        <end position="148"/>
    </location>
</feature>
<keyword evidence="5" id="KW-1185">Reference proteome</keyword>
<organism evidence="4 5">
    <name type="scientific">Alloalcanivorax xenomutans</name>
    <dbReference type="NCBI Taxonomy" id="1094342"/>
    <lineage>
        <taxon>Bacteria</taxon>
        <taxon>Pseudomonadati</taxon>
        <taxon>Pseudomonadota</taxon>
        <taxon>Gammaproteobacteria</taxon>
        <taxon>Oceanospirillales</taxon>
        <taxon>Alcanivoracaceae</taxon>
        <taxon>Alloalcanivorax</taxon>
    </lineage>
</organism>
<dbReference type="EMBL" id="JAJVKT010000001">
    <property type="protein sequence ID" value="MCE7507122.1"/>
    <property type="molecule type" value="Genomic_DNA"/>
</dbReference>
<comment type="cofactor">
    <cofactor evidence="1">
        <name>FMN</name>
        <dbReference type="ChEBI" id="CHEBI:58210"/>
    </cofactor>
</comment>
<proteinExistence type="predicted"/>
<dbReference type="InterPro" id="IPR005025">
    <property type="entry name" value="FMN_Rdtase-like_dom"/>
</dbReference>
<dbReference type="Pfam" id="PF03358">
    <property type="entry name" value="FMN_red"/>
    <property type="match status" value="1"/>
</dbReference>
<name>A0A9Q3ZGD1_9GAMM</name>
<comment type="caution">
    <text evidence="4">The sequence shown here is derived from an EMBL/GenBank/DDBJ whole genome shotgun (WGS) entry which is preliminary data.</text>
</comment>
<gene>
    <name evidence="4" type="ORF">LZG35_00630</name>
</gene>
<protein>
    <submittedName>
        <fullName evidence="4">NAD(P)H-dependent oxidoreductase</fullName>
    </submittedName>
</protein>
<dbReference type="Gene3D" id="3.40.50.360">
    <property type="match status" value="1"/>
</dbReference>
<dbReference type="PANTHER" id="PTHR30543">
    <property type="entry name" value="CHROMATE REDUCTASE"/>
    <property type="match status" value="1"/>
</dbReference>
<dbReference type="GO" id="GO:0010181">
    <property type="term" value="F:FMN binding"/>
    <property type="evidence" value="ECO:0007669"/>
    <property type="project" value="TreeGrafter"/>
</dbReference>
<evidence type="ECO:0000313" key="4">
    <source>
        <dbReference type="EMBL" id="MCE7507122.1"/>
    </source>
</evidence>
<dbReference type="RefSeq" id="WP_233924512.1">
    <property type="nucleotide sequence ID" value="NZ_CP169221.1"/>
</dbReference>
<evidence type="ECO:0000313" key="5">
    <source>
        <dbReference type="Proteomes" id="UP001107961"/>
    </source>
</evidence>
<dbReference type="SUPFAM" id="SSF52218">
    <property type="entry name" value="Flavoproteins"/>
    <property type="match status" value="1"/>
</dbReference>
<dbReference type="GO" id="GO:0005829">
    <property type="term" value="C:cytosol"/>
    <property type="evidence" value="ECO:0007669"/>
    <property type="project" value="TreeGrafter"/>
</dbReference>
<dbReference type="GO" id="GO:0016491">
    <property type="term" value="F:oxidoreductase activity"/>
    <property type="evidence" value="ECO:0007669"/>
    <property type="project" value="InterPro"/>
</dbReference>
<evidence type="ECO:0000256" key="2">
    <source>
        <dbReference type="ARBA" id="ARBA00022643"/>
    </source>
</evidence>
<evidence type="ECO:0000256" key="1">
    <source>
        <dbReference type="ARBA" id="ARBA00001917"/>
    </source>
</evidence>
<reference evidence="4" key="1">
    <citation type="submission" date="2022-01" db="EMBL/GenBank/DDBJ databases">
        <authorList>
            <person name="Karlyshev A.V."/>
            <person name="Jaspars M."/>
        </authorList>
    </citation>
    <scope>NUCLEOTIDE SEQUENCE</scope>
    <source>
        <strain evidence="4">AGSA3-2</strain>
    </source>
</reference>
<dbReference type="Proteomes" id="UP001107961">
    <property type="component" value="Unassembled WGS sequence"/>
</dbReference>
<dbReference type="PANTHER" id="PTHR30543:SF21">
    <property type="entry name" value="NAD(P)H-DEPENDENT FMN REDUCTASE LOT6"/>
    <property type="match status" value="1"/>
</dbReference>
<dbReference type="InterPro" id="IPR029039">
    <property type="entry name" value="Flavoprotein-like_sf"/>
</dbReference>
<sequence>MLRLDVVIASTRPGRVGKAVADWFYPVAREHGAFDAGLVDLAEMNLPLLDEPNHPRMQKYQHEHTRRWAETVDAADAFVFVVPEYNFGPTPALTNALNYLYLEWNYKAAGFVSYGGVSGGLRSVQATKPLLTTLKIMPLVEQVMVPMVNQHLKDGVFESNDHHRDSAQAMLDELERWAGALKPLRAS</sequence>
<evidence type="ECO:0000259" key="3">
    <source>
        <dbReference type="Pfam" id="PF03358"/>
    </source>
</evidence>
<dbReference type="InterPro" id="IPR050712">
    <property type="entry name" value="NAD(P)H-dep_reductase"/>
</dbReference>
<keyword evidence="2" id="KW-0288">FMN</keyword>
<accession>A0A9Q3ZGD1</accession>
<dbReference type="AlphaFoldDB" id="A0A9Q3ZGD1"/>
<keyword evidence="2" id="KW-0285">Flavoprotein</keyword>